<dbReference type="SUPFAM" id="SSF54523">
    <property type="entry name" value="Pili subunits"/>
    <property type="match status" value="1"/>
</dbReference>
<proteinExistence type="predicted"/>
<keyword evidence="1" id="KW-1133">Transmembrane helix</keyword>
<dbReference type="PROSITE" id="PS00409">
    <property type="entry name" value="PROKAR_NTER_METHYL"/>
    <property type="match status" value="1"/>
</dbReference>
<name>A0A4R2MQ19_RUBGE</name>
<dbReference type="GeneID" id="99686816"/>
<sequence length="159" mass="16854">MPMSAPGNRPRATPVPRGFTLIELMVVMAILAIGAGLVSLAIRDPAGTRLELDAARLATLLETARTEARTGRIAVAWIPTNDPQRDPFVFAGLPPGQALPTRWLDAEVSAQIVGGNQVVLGPEAILPPQRIVLRLDDRRLEVASDGLSAFAVVPPAETP</sequence>
<evidence type="ECO:0000313" key="2">
    <source>
        <dbReference type="EMBL" id="TCP05216.1"/>
    </source>
</evidence>
<dbReference type="Proteomes" id="UP000295106">
    <property type="component" value="Unassembled WGS sequence"/>
</dbReference>
<dbReference type="RefSeq" id="WP_200222298.1">
    <property type="nucleotide sequence ID" value="NZ_CP181386.1"/>
</dbReference>
<feature type="transmembrane region" description="Helical" evidence="1">
    <location>
        <begin position="20"/>
        <end position="42"/>
    </location>
</feature>
<evidence type="ECO:0000256" key="1">
    <source>
        <dbReference type="SAM" id="Phobius"/>
    </source>
</evidence>
<evidence type="ECO:0000313" key="3">
    <source>
        <dbReference type="Proteomes" id="UP000295106"/>
    </source>
</evidence>
<organism evidence="2 3">
    <name type="scientific">Rubrivivax gelatinosus</name>
    <name type="common">Rhodocyclus gelatinosus</name>
    <name type="synonym">Rhodopseudomonas gelatinosa</name>
    <dbReference type="NCBI Taxonomy" id="28068"/>
    <lineage>
        <taxon>Bacteria</taxon>
        <taxon>Pseudomonadati</taxon>
        <taxon>Pseudomonadota</taxon>
        <taxon>Betaproteobacteria</taxon>
        <taxon>Burkholderiales</taxon>
        <taxon>Sphaerotilaceae</taxon>
        <taxon>Rubrivivax</taxon>
    </lineage>
</organism>
<dbReference type="NCBIfam" id="TIGR02532">
    <property type="entry name" value="IV_pilin_GFxxxE"/>
    <property type="match status" value="1"/>
</dbReference>
<dbReference type="InterPro" id="IPR045584">
    <property type="entry name" value="Pilin-like"/>
</dbReference>
<dbReference type="EMBL" id="SLXD01000001">
    <property type="protein sequence ID" value="TCP05216.1"/>
    <property type="molecule type" value="Genomic_DNA"/>
</dbReference>
<keyword evidence="1" id="KW-0812">Transmembrane</keyword>
<protein>
    <submittedName>
        <fullName evidence="2">General secretion pathway protein H</fullName>
    </submittedName>
</protein>
<dbReference type="InterPro" id="IPR012902">
    <property type="entry name" value="N_methyl_site"/>
</dbReference>
<keyword evidence="1" id="KW-0472">Membrane</keyword>
<dbReference type="Gene3D" id="3.30.700.10">
    <property type="entry name" value="Glycoprotein, Type 4 Pilin"/>
    <property type="match status" value="1"/>
</dbReference>
<reference evidence="2 3" key="1">
    <citation type="submission" date="2019-03" db="EMBL/GenBank/DDBJ databases">
        <title>Genomic Encyclopedia of Type Strains, Phase IV (KMG-IV): sequencing the most valuable type-strain genomes for metagenomic binning, comparative biology and taxonomic classification.</title>
        <authorList>
            <person name="Goeker M."/>
        </authorList>
    </citation>
    <scope>NUCLEOTIDE SEQUENCE [LARGE SCALE GENOMIC DNA]</scope>
    <source>
        <strain evidence="2 3">DSM 1709</strain>
    </source>
</reference>
<dbReference type="AlphaFoldDB" id="A0A4R2MQ19"/>
<accession>A0A4R2MQ19</accession>
<dbReference type="Pfam" id="PF07963">
    <property type="entry name" value="N_methyl"/>
    <property type="match status" value="1"/>
</dbReference>
<gene>
    <name evidence="2" type="ORF">EV684_10188</name>
</gene>
<comment type="caution">
    <text evidence="2">The sequence shown here is derived from an EMBL/GenBank/DDBJ whole genome shotgun (WGS) entry which is preliminary data.</text>
</comment>